<sequence>MRGLPCAHNFHVECIDQWLRLNVKCTRCRCSVFPDLDLSALSNLQREHGNNRSSVHKKPTTKRELLPETSISNLPGPYRHRSGIKKLDTDQRYSESLPPIALLERYTFRGQPKSKHITNARSNAFKNQQTQCVTKVKITLDMGCRSISRKDRSRRRRNRPEPFRRYGSAPI</sequence>
<dbReference type="OrthoDB" id="9984778at2759"/>
<feature type="region of interest" description="Disordered" evidence="1">
    <location>
        <begin position="47"/>
        <end position="84"/>
    </location>
</feature>
<dbReference type="Pfam" id="PF13639">
    <property type="entry name" value="zf-RING_2"/>
    <property type="match status" value="1"/>
</dbReference>
<dbReference type="Proteomes" id="UP000886595">
    <property type="component" value="Unassembled WGS sequence"/>
</dbReference>
<gene>
    <name evidence="3" type="ORF">Bca52824_032677</name>
</gene>
<dbReference type="AlphaFoldDB" id="A0A8X7V8V8"/>
<dbReference type="InterPro" id="IPR001841">
    <property type="entry name" value="Znf_RING"/>
</dbReference>
<accession>A0A8X7V8V8</accession>
<dbReference type="GO" id="GO:0004842">
    <property type="term" value="F:ubiquitin-protein transferase activity"/>
    <property type="evidence" value="ECO:0007669"/>
    <property type="project" value="InterPro"/>
</dbReference>
<organism evidence="3 4">
    <name type="scientific">Brassica carinata</name>
    <name type="common">Ethiopian mustard</name>
    <name type="synonym">Abyssinian cabbage</name>
    <dbReference type="NCBI Taxonomy" id="52824"/>
    <lineage>
        <taxon>Eukaryota</taxon>
        <taxon>Viridiplantae</taxon>
        <taxon>Streptophyta</taxon>
        <taxon>Embryophyta</taxon>
        <taxon>Tracheophyta</taxon>
        <taxon>Spermatophyta</taxon>
        <taxon>Magnoliopsida</taxon>
        <taxon>eudicotyledons</taxon>
        <taxon>Gunneridae</taxon>
        <taxon>Pentapetalae</taxon>
        <taxon>rosids</taxon>
        <taxon>malvids</taxon>
        <taxon>Brassicales</taxon>
        <taxon>Brassicaceae</taxon>
        <taxon>Brassiceae</taxon>
        <taxon>Brassica</taxon>
    </lineage>
</organism>
<evidence type="ECO:0000313" key="4">
    <source>
        <dbReference type="Proteomes" id="UP000886595"/>
    </source>
</evidence>
<keyword evidence="4" id="KW-1185">Reference proteome</keyword>
<evidence type="ECO:0000313" key="3">
    <source>
        <dbReference type="EMBL" id="KAG2304026.1"/>
    </source>
</evidence>
<name>A0A8X7V8V8_BRACI</name>
<dbReference type="InterPro" id="IPR044793">
    <property type="entry name" value="SIS3"/>
</dbReference>
<feature type="domain" description="RING-type" evidence="2">
    <location>
        <begin position="4"/>
        <end position="29"/>
    </location>
</feature>
<comment type="caution">
    <text evidence="3">The sequence shown here is derived from an EMBL/GenBank/DDBJ whole genome shotgun (WGS) entry which is preliminary data.</text>
</comment>
<evidence type="ECO:0000259" key="2">
    <source>
        <dbReference type="Pfam" id="PF13639"/>
    </source>
</evidence>
<dbReference type="PANTHER" id="PTHR47179">
    <property type="entry name" value="E3 UBIQUITIN-PROTEIN LIGASE SIS3"/>
    <property type="match status" value="1"/>
</dbReference>
<dbReference type="GO" id="GO:0010182">
    <property type="term" value="P:sugar mediated signaling pathway"/>
    <property type="evidence" value="ECO:0007669"/>
    <property type="project" value="InterPro"/>
</dbReference>
<dbReference type="SUPFAM" id="SSF57850">
    <property type="entry name" value="RING/U-box"/>
    <property type="match status" value="1"/>
</dbReference>
<dbReference type="Gene3D" id="3.30.40.10">
    <property type="entry name" value="Zinc/RING finger domain, C3HC4 (zinc finger)"/>
    <property type="match status" value="1"/>
</dbReference>
<evidence type="ECO:0000256" key="1">
    <source>
        <dbReference type="SAM" id="MobiDB-lite"/>
    </source>
</evidence>
<reference evidence="3 4" key="1">
    <citation type="submission" date="2020-02" db="EMBL/GenBank/DDBJ databases">
        <authorList>
            <person name="Ma Q."/>
            <person name="Huang Y."/>
            <person name="Song X."/>
            <person name="Pei D."/>
        </authorList>
    </citation>
    <scope>NUCLEOTIDE SEQUENCE [LARGE SCALE GENOMIC DNA]</scope>
    <source>
        <strain evidence="3">Sxm20200214</strain>
        <tissue evidence="3">Leaf</tissue>
    </source>
</reference>
<dbReference type="EMBL" id="JAAMPC010000007">
    <property type="protein sequence ID" value="KAG2304026.1"/>
    <property type="molecule type" value="Genomic_DNA"/>
</dbReference>
<proteinExistence type="predicted"/>
<dbReference type="PANTHER" id="PTHR47179:SF1">
    <property type="entry name" value="E3 UBIQUITIN-PROTEIN LIGASE SIS3"/>
    <property type="match status" value="1"/>
</dbReference>
<dbReference type="InterPro" id="IPR013083">
    <property type="entry name" value="Znf_RING/FYVE/PHD"/>
</dbReference>
<protein>
    <recommendedName>
        <fullName evidence="2">RING-type domain-containing protein</fullName>
    </recommendedName>
</protein>
<feature type="region of interest" description="Disordered" evidence="1">
    <location>
        <begin position="147"/>
        <end position="171"/>
    </location>
</feature>